<dbReference type="EMBL" id="MHUC01000035">
    <property type="protein sequence ID" value="OHA70179.1"/>
    <property type="molecule type" value="Genomic_DNA"/>
</dbReference>
<evidence type="ECO:0000259" key="1">
    <source>
        <dbReference type="Pfam" id="PF13847"/>
    </source>
</evidence>
<dbReference type="PANTHER" id="PTHR43591">
    <property type="entry name" value="METHYLTRANSFERASE"/>
    <property type="match status" value="1"/>
</dbReference>
<dbReference type="InterPro" id="IPR025714">
    <property type="entry name" value="Methyltranfer_dom"/>
</dbReference>
<proteinExistence type="predicted"/>
<dbReference type="Pfam" id="PF13847">
    <property type="entry name" value="Methyltransf_31"/>
    <property type="match status" value="1"/>
</dbReference>
<dbReference type="Gene3D" id="3.40.50.150">
    <property type="entry name" value="Vaccinia Virus protein VP39"/>
    <property type="match status" value="1"/>
</dbReference>
<feature type="domain" description="Methyltransferase" evidence="1">
    <location>
        <begin position="61"/>
        <end position="180"/>
    </location>
</feature>
<dbReference type="CDD" id="cd02440">
    <property type="entry name" value="AdoMet_MTases"/>
    <property type="match status" value="1"/>
</dbReference>
<evidence type="ECO:0000313" key="2">
    <source>
        <dbReference type="EMBL" id="OHA70179.1"/>
    </source>
</evidence>
<dbReference type="InterPro" id="IPR029063">
    <property type="entry name" value="SAM-dependent_MTases_sf"/>
</dbReference>
<accession>A0A1G2RCT3</accession>
<dbReference type="GO" id="GO:0008168">
    <property type="term" value="F:methyltransferase activity"/>
    <property type="evidence" value="ECO:0007669"/>
    <property type="project" value="TreeGrafter"/>
</dbReference>
<protein>
    <recommendedName>
        <fullName evidence="1">Methyltransferase domain-containing protein</fullName>
    </recommendedName>
</protein>
<sequence>MENIDINNIRKQKEAEFHDKVRKGVNENAPEFRSFVIRRRFYSITRASRDFFWNFLIKNCKNKNVLDYCCGEGDATFLLAENEANAVGIDISPESIKIAKERALEKKIAEKTSFLVMDAENLKFDKNSFDLIVCAGVLHHLDIEKAYKELSRVLRNDGKIICVEPLVHNPLFQLYRNLTPHLRTEWELHHILRMSQINLADKYFGKVERKFFHLFSLLAVPFRRTFLFNPLLLILEKIDLVILGLPGLRWWAWQIVFILSQPKK</sequence>
<gene>
    <name evidence="2" type="ORF">A3F15_00365</name>
</gene>
<evidence type="ECO:0000313" key="3">
    <source>
        <dbReference type="Proteomes" id="UP000177078"/>
    </source>
</evidence>
<dbReference type="Proteomes" id="UP000177078">
    <property type="component" value="Unassembled WGS sequence"/>
</dbReference>
<reference evidence="2 3" key="1">
    <citation type="journal article" date="2016" name="Nat. Commun.">
        <title>Thousands of microbial genomes shed light on interconnected biogeochemical processes in an aquifer system.</title>
        <authorList>
            <person name="Anantharaman K."/>
            <person name="Brown C.T."/>
            <person name="Hug L.A."/>
            <person name="Sharon I."/>
            <person name="Castelle C.J."/>
            <person name="Probst A.J."/>
            <person name="Thomas B.C."/>
            <person name="Singh A."/>
            <person name="Wilkins M.J."/>
            <person name="Karaoz U."/>
            <person name="Brodie E.L."/>
            <person name="Williams K.H."/>
            <person name="Hubbard S.S."/>
            <person name="Banfield J.F."/>
        </authorList>
    </citation>
    <scope>NUCLEOTIDE SEQUENCE [LARGE SCALE GENOMIC DNA]</scope>
</reference>
<name>A0A1G2RCT3_9BACT</name>
<dbReference type="PANTHER" id="PTHR43591:SF24">
    <property type="entry name" value="2-METHOXY-6-POLYPRENYL-1,4-BENZOQUINOL METHYLASE, MITOCHONDRIAL"/>
    <property type="match status" value="1"/>
</dbReference>
<comment type="caution">
    <text evidence="2">The sequence shown here is derived from an EMBL/GenBank/DDBJ whole genome shotgun (WGS) entry which is preliminary data.</text>
</comment>
<dbReference type="AlphaFoldDB" id="A0A1G2RCT3"/>
<organism evidence="2 3">
    <name type="scientific">Candidatus Wildermuthbacteria bacterium RIFCSPHIGHO2_12_FULL_40_12</name>
    <dbReference type="NCBI Taxonomy" id="1802457"/>
    <lineage>
        <taxon>Bacteria</taxon>
        <taxon>Candidatus Wildermuthiibacteriota</taxon>
    </lineage>
</organism>
<dbReference type="SUPFAM" id="SSF53335">
    <property type="entry name" value="S-adenosyl-L-methionine-dependent methyltransferases"/>
    <property type="match status" value="1"/>
</dbReference>
<dbReference type="STRING" id="1802457.A3F15_00365"/>